<dbReference type="SUPFAM" id="SSF48452">
    <property type="entry name" value="TPR-like"/>
    <property type="match status" value="1"/>
</dbReference>
<name>K1UGE2_9ZZZZ</name>
<gene>
    <name evidence="1" type="ORF">OBE_00404</name>
</gene>
<proteinExistence type="predicted"/>
<organism evidence="1">
    <name type="scientific">human gut metagenome</name>
    <dbReference type="NCBI Taxonomy" id="408170"/>
    <lineage>
        <taxon>unclassified sequences</taxon>
        <taxon>metagenomes</taxon>
        <taxon>organismal metagenomes</taxon>
    </lineage>
</organism>
<dbReference type="EMBL" id="AJWZ01000274">
    <property type="protein sequence ID" value="EKC77350.1"/>
    <property type="molecule type" value="Genomic_DNA"/>
</dbReference>
<evidence type="ECO:0000313" key="1">
    <source>
        <dbReference type="EMBL" id="EKC77350.1"/>
    </source>
</evidence>
<dbReference type="AlphaFoldDB" id="K1UGE2"/>
<protein>
    <submittedName>
        <fullName evidence="1">Uncharacterized protein</fullName>
    </submittedName>
</protein>
<dbReference type="InterPro" id="IPR011990">
    <property type="entry name" value="TPR-like_helical_dom_sf"/>
</dbReference>
<accession>K1UGE2</accession>
<reference evidence="1" key="1">
    <citation type="journal article" date="2013" name="Environ. Microbiol.">
        <title>Microbiota from the distal guts of lean and obese adolescents exhibit partial functional redundancy besides clear differences in community structure.</title>
        <authorList>
            <person name="Ferrer M."/>
            <person name="Ruiz A."/>
            <person name="Lanza F."/>
            <person name="Haange S.B."/>
            <person name="Oberbach A."/>
            <person name="Till H."/>
            <person name="Bargiela R."/>
            <person name="Campoy C."/>
            <person name="Segura M.T."/>
            <person name="Richter M."/>
            <person name="von Bergen M."/>
            <person name="Seifert J."/>
            <person name="Suarez A."/>
        </authorList>
    </citation>
    <scope>NUCLEOTIDE SEQUENCE</scope>
</reference>
<feature type="non-terminal residue" evidence="1">
    <location>
        <position position="1"/>
    </location>
</feature>
<sequence>AVLLQKRIELWGEGLLYFDYKRLKIAIVRTYTGTNFLESHRLNSKYGFVAPWMDCYIPEYEKSSNPAVVLNPDPTSVVEAKSE</sequence>
<dbReference type="Gene3D" id="1.25.40.390">
    <property type="match status" value="1"/>
</dbReference>
<comment type="caution">
    <text evidence="1">The sequence shown here is derived from an EMBL/GenBank/DDBJ whole genome shotgun (WGS) entry which is preliminary data.</text>
</comment>